<evidence type="ECO:0000313" key="2">
    <source>
        <dbReference type="WBParaSite" id="ES5_v2.g12618.t1"/>
    </source>
</evidence>
<evidence type="ECO:0000313" key="1">
    <source>
        <dbReference type="Proteomes" id="UP000887579"/>
    </source>
</evidence>
<sequence>MDLEVIEKDLNSLTIGDSDSISDVISNIKNKFDPEHFINEHNVRNATTYFHNYTTAFNEMLNTPYIEADVHYDSLDTGANPTQMSRETVERYKAPGDCPGQFISKSLGGDGHPKNVYPLNPKL</sequence>
<protein>
    <submittedName>
        <fullName evidence="2">Uncharacterized protein</fullName>
    </submittedName>
</protein>
<accession>A0AC34F661</accession>
<dbReference type="Proteomes" id="UP000887579">
    <property type="component" value="Unplaced"/>
</dbReference>
<proteinExistence type="predicted"/>
<organism evidence="1 2">
    <name type="scientific">Panagrolaimus sp. ES5</name>
    <dbReference type="NCBI Taxonomy" id="591445"/>
    <lineage>
        <taxon>Eukaryota</taxon>
        <taxon>Metazoa</taxon>
        <taxon>Ecdysozoa</taxon>
        <taxon>Nematoda</taxon>
        <taxon>Chromadorea</taxon>
        <taxon>Rhabditida</taxon>
        <taxon>Tylenchina</taxon>
        <taxon>Panagrolaimomorpha</taxon>
        <taxon>Panagrolaimoidea</taxon>
        <taxon>Panagrolaimidae</taxon>
        <taxon>Panagrolaimus</taxon>
    </lineage>
</organism>
<dbReference type="WBParaSite" id="ES5_v2.g12618.t1">
    <property type="protein sequence ID" value="ES5_v2.g12618.t1"/>
    <property type="gene ID" value="ES5_v2.g12618"/>
</dbReference>
<reference evidence="2" key="1">
    <citation type="submission" date="2022-11" db="UniProtKB">
        <authorList>
            <consortium name="WormBaseParasite"/>
        </authorList>
    </citation>
    <scope>IDENTIFICATION</scope>
</reference>
<name>A0AC34F661_9BILA</name>